<evidence type="ECO:0000313" key="2">
    <source>
        <dbReference type="Proteomes" id="UP000191144"/>
    </source>
</evidence>
<reference evidence="2" key="1">
    <citation type="submission" date="2016-03" db="EMBL/GenBank/DDBJ databases">
        <authorList>
            <person name="Devillers Hugo."/>
        </authorList>
    </citation>
    <scope>NUCLEOTIDE SEQUENCE [LARGE SCALE GENOMIC DNA]</scope>
</reference>
<dbReference type="AlphaFoldDB" id="A0A1G4JB68"/>
<protein>
    <submittedName>
        <fullName evidence="1">LAME_0D09472g1_1</fullName>
    </submittedName>
</protein>
<evidence type="ECO:0000313" key="1">
    <source>
        <dbReference type="EMBL" id="SCU87285.1"/>
    </source>
</evidence>
<name>A0A1G4JB68_9SACH</name>
<proteinExistence type="predicted"/>
<dbReference type="EMBL" id="LT598482">
    <property type="protein sequence ID" value="SCU87285.1"/>
    <property type="molecule type" value="Genomic_DNA"/>
</dbReference>
<dbReference type="OrthoDB" id="4066074at2759"/>
<dbReference type="Proteomes" id="UP000191144">
    <property type="component" value="Chromosome D"/>
</dbReference>
<sequence>MSHSIIVSNVPEDVSDGSVDRFIREMAGDAAVVHMQPFPDQYHYVNDSNGTKTMQVFFATASEAHSANLLFQSPHIEEDLERAQQSFHGSSISNSDASVPRTMSKMDTWVEETPNEGVRTTKRRISVTMI</sequence>
<gene>
    <name evidence="1" type="ORF">LAME_0D09472G</name>
</gene>
<keyword evidence="2" id="KW-1185">Reference proteome</keyword>
<organism evidence="1 2">
    <name type="scientific">Lachancea meyersii CBS 8951</name>
    <dbReference type="NCBI Taxonomy" id="1266667"/>
    <lineage>
        <taxon>Eukaryota</taxon>
        <taxon>Fungi</taxon>
        <taxon>Dikarya</taxon>
        <taxon>Ascomycota</taxon>
        <taxon>Saccharomycotina</taxon>
        <taxon>Saccharomycetes</taxon>
        <taxon>Saccharomycetales</taxon>
        <taxon>Saccharomycetaceae</taxon>
        <taxon>Lachancea</taxon>
    </lineage>
</organism>
<accession>A0A1G4JB68</accession>